<keyword evidence="9" id="KW-0547">Nucleotide-binding</keyword>
<dbReference type="AlphaFoldDB" id="A0A934Q9G8"/>
<evidence type="ECO:0000259" key="12">
    <source>
        <dbReference type="Pfam" id="PF02852"/>
    </source>
</evidence>
<evidence type="ECO:0000313" key="14">
    <source>
        <dbReference type="EMBL" id="MBK0420644.1"/>
    </source>
</evidence>
<gene>
    <name evidence="14" type="ORF">JD292_00935</name>
</gene>
<evidence type="ECO:0000256" key="6">
    <source>
        <dbReference type="ARBA" id="ARBA00023157"/>
    </source>
</evidence>
<dbReference type="GO" id="GO:0050627">
    <property type="term" value="F:mycothione reductase [NAD(P)H] activity"/>
    <property type="evidence" value="ECO:0007669"/>
    <property type="project" value="UniProtKB-EC"/>
</dbReference>
<feature type="domain" description="FAD/NAD(P)-binding" evidence="13">
    <location>
        <begin position="26"/>
        <end position="363"/>
    </location>
</feature>
<feature type="binding site" evidence="9">
    <location>
        <begin position="189"/>
        <end position="196"/>
    </location>
    <ligand>
        <name>NAD(+)</name>
        <dbReference type="ChEBI" id="CHEBI:57540"/>
    </ligand>
</feature>
<dbReference type="PROSITE" id="PS00076">
    <property type="entry name" value="PYRIDINE_REDOX_1"/>
    <property type="match status" value="1"/>
</dbReference>
<comment type="caution">
    <text evidence="14">The sequence shown here is derived from an EMBL/GenBank/DDBJ whole genome shotgun (WGS) entry which is preliminary data.</text>
</comment>
<feature type="active site" description="Proton acceptor" evidence="8">
    <location>
        <position position="486"/>
    </location>
</feature>
<sequence>MTDTHVNLGIIGSGSGNSLITPFWDDQRVMIAERGVFGGTCLNVGCIPTKMFVRPASLARIPEEAARLGVEQRTVSVDWPAIRDRVFGRIDPISEGGERYRRDELDNVELVSETVVLDGPVSTSGPKPFGDPKLLRTEDGSRISCEQLVIAAGSRAVLPDIPGIDLPGVHTSDTIMRLDELPARVLVLGGGYIACEFAGVFSGLGSEVVQLNRGPRLLSRSDQEISEAFTEVAAQRWDVRLNTTVASFSPAPGGGIIAELTGTRTGAGTGAGARAANGAAEASDGADGARERIEADVVLVAVGRRPNSDLVGAAEAGIDLLPDGRIAVDEYQRVLAGGAPVPGLYALGDVCSEAQLKHVANHEARVVAHNLEHPEDLRAARHEAIPGAVFSDPEVAQVGLTEAEAIALIGAENVTAKTQRYGDTAYGWAMEDEFGLFKVVADRRDGQILGAHVLGYQASNLIQVVIMAMSFGIDAYTAARGQYWIHPALMEVAENALLGLDVPLPEHPAL</sequence>
<dbReference type="Pfam" id="PF07992">
    <property type="entry name" value="Pyr_redox_2"/>
    <property type="match status" value="1"/>
</dbReference>
<dbReference type="NCBIfam" id="NF005884">
    <property type="entry name" value="PRK07846.1"/>
    <property type="match status" value="1"/>
</dbReference>
<dbReference type="EMBL" id="JAEHOI010000001">
    <property type="protein sequence ID" value="MBK0420644.1"/>
    <property type="molecule type" value="Genomic_DNA"/>
</dbReference>
<name>A0A934Q9G8_9MICO</name>
<evidence type="ECO:0000313" key="15">
    <source>
        <dbReference type="Proteomes" id="UP000618733"/>
    </source>
</evidence>
<comment type="cofactor">
    <cofactor evidence="9">
        <name>FAD</name>
        <dbReference type="ChEBI" id="CHEBI:57692"/>
    </cofactor>
    <text evidence="9">Binds 1 FAD per subunit.</text>
</comment>
<keyword evidence="6" id="KW-1015">Disulfide bond</keyword>
<dbReference type="InterPro" id="IPR004099">
    <property type="entry name" value="Pyr_nucl-diS_OxRdtase_dimer"/>
</dbReference>
<dbReference type="SUPFAM" id="SSF55424">
    <property type="entry name" value="FAD/NAD-linked reductases, dimerisation (C-terminal) domain"/>
    <property type="match status" value="1"/>
</dbReference>
<evidence type="ECO:0000256" key="8">
    <source>
        <dbReference type="PIRSR" id="PIRSR000350-2"/>
    </source>
</evidence>
<dbReference type="Proteomes" id="UP000618733">
    <property type="component" value="Unassembled WGS sequence"/>
</dbReference>
<evidence type="ECO:0000256" key="11">
    <source>
        <dbReference type="RuleBase" id="RU003691"/>
    </source>
</evidence>
<dbReference type="InterPro" id="IPR012999">
    <property type="entry name" value="Pyr_OxRdtase_I_AS"/>
</dbReference>
<keyword evidence="7 11" id="KW-0676">Redox-active center</keyword>
<evidence type="ECO:0000256" key="7">
    <source>
        <dbReference type="ARBA" id="ARBA00023284"/>
    </source>
</evidence>
<dbReference type="InterPro" id="IPR001100">
    <property type="entry name" value="Pyr_nuc-diS_OxRdtase"/>
</dbReference>
<dbReference type="EC" id="1.8.1.15" evidence="14"/>
<keyword evidence="2 11" id="KW-0285">Flavoprotein</keyword>
<feature type="binding site" evidence="9">
    <location>
        <position position="303"/>
    </location>
    <ligand>
        <name>NAD(+)</name>
        <dbReference type="ChEBI" id="CHEBI:57540"/>
    </ligand>
</feature>
<evidence type="ECO:0000256" key="1">
    <source>
        <dbReference type="ARBA" id="ARBA00007532"/>
    </source>
</evidence>
<dbReference type="PRINTS" id="PR00368">
    <property type="entry name" value="FADPNR"/>
</dbReference>
<organism evidence="14 15">
    <name type="scientific">Leucobacter edaphi</name>
    <dbReference type="NCBI Taxonomy" id="2796472"/>
    <lineage>
        <taxon>Bacteria</taxon>
        <taxon>Bacillati</taxon>
        <taxon>Actinomycetota</taxon>
        <taxon>Actinomycetes</taxon>
        <taxon>Micrococcales</taxon>
        <taxon>Microbacteriaceae</taxon>
        <taxon>Leucobacter</taxon>
    </lineage>
</organism>
<dbReference type="Pfam" id="PF02852">
    <property type="entry name" value="Pyr_redox_dim"/>
    <property type="match status" value="1"/>
</dbReference>
<dbReference type="RefSeq" id="WP_200130856.1">
    <property type="nucleotide sequence ID" value="NZ_JAEHOI010000001.1"/>
</dbReference>
<evidence type="ECO:0000256" key="2">
    <source>
        <dbReference type="ARBA" id="ARBA00022630"/>
    </source>
</evidence>
<feature type="binding site" evidence="9">
    <location>
        <position position="349"/>
    </location>
    <ligand>
        <name>FAD</name>
        <dbReference type="ChEBI" id="CHEBI:57692"/>
    </ligand>
</feature>
<feature type="binding site" evidence="9">
    <location>
        <position position="50"/>
    </location>
    <ligand>
        <name>FAD</name>
        <dbReference type="ChEBI" id="CHEBI:57692"/>
    </ligand>
</feature>
<dbReference type="GO" id="GO:0006103">
    <property type="term" value="P:2-oxoglutarate metabolic process"/>
    <property type="evidence" value="ECO:0007669"/>
    <property type="project" value="TreeGrafter"/>
</dbReference>
<evidence type="ECO:0000256" key="4">
    <source>
        <dbReference type="ARBA" id="ARBA00023002"/>
    </source>
</evidence>
<protein>
    <submittedName>
        <fullName evidence="14">Mycothione reductase</fullName>
        <ecNumber evidence="14">1.8.1.15</ecNumber>
    </submittedName>
</protein>
<keyword evidence="3 9" id="KW-0274">FAD</keyword>
<keyword evidence="4 11" id="KW-0560">Oxidoreductase</keyword>
<reference evidence="14" key="1">
    <citation type="submission" date="2020-12" db="EMBL/GenBank/DDBJ databases">
        <title>Leucobacter sp. CAS2, isolated from Chromium sludge.</title>
        <authorList>
            <person name="Xu Z."/>
        </authorList>
    </citation>
    <scope>NUCLEOTIDE SEQUENCE</scope>
    <source>
        <strain evidence="14">CSA2</strain>
    </source>
</reference>
<dbReference type="Gene3D" id="3.50.50.60">
    <property type="entry name" value="FAD/NAD(P)-binding domain"/>
    <property type="match status" value="2"/>
</dbReference>
<dbReference type="InterPro" id="IPR023753">
    <property type="entry name" value="FAD/NAD-binding_dom"/>
</dbReference>
<dbReference type="PANTHER" id="PTHR22912:SF217">
    <property type="entry name" value="DIHYDROLIPOYL DEHYDROGENASE"/>
    <property type="match status" value="1"/>
</dbReference>
<dbReference type="InterPro" id="IPR016156">
    <property type="entry name" value="FAD/NAD-linked_Rdtase_dimer_sf"/>
</dbReference>
<evidence type="ECO:0000259" key="13">
    <source>
        <dbReference type="Pfam" id="PF07992"/>
    </source>
</evidence>
<evidence type="ECO:0000256" key="10">
    <source>
        <dbReference type="PIRSR" id="PIRSR000350-4"/>
    </source>
</evidence>
<keyword evidence="5 9" id="KW-0520">NAD</keyword>
<dbReference type="Gene3D" id="3.30.390.30">
    <property type="match status" value="1"/>
</dbReference>
<dbReference type="SUPFAM" id="SSF51905">
    <property type="entry name" value="FAD/NAD(P)-binding domain"/>
    <property type="match status" value="1"/>
</dbReference>
<dbReference type="PIRSF" id="PIRSF000350">
    <property type="entry name" value="Mercury_reductase_MerA"/>
    <property type="match status" value="1"/>
</dbReference>
<dbReference type="InterPro" id="IPR050151">
    <property type="entry name" value="Class-I_Pyr_Nuc-Dis_Oxidored"/>
</dbReference>
<feature type="domain" description="Pyridine nucleotide-disulphide oxidoreductase dimerisation" evidence="12">
    <location>
        <begin position="385"/>
        <end position="495"/>
    </location>
</feature>
<proteinExistence type="inferred from homology"/>
<evidence type="ECO:0000256" key="5">
    <source>
        <dbReference type="ARBA" id="ARBA00023027"/>
    </source>
</evidence>
<dbReference type="GO" id="GO:0004148">
    <property type="term" value="F:dihydrolipoyl dehydrogenase (NADH) activity"/>
    <property type="evidence" value="ECO:0007669"/>
    <property type="project" value="TreeGrafter"/>
</dbReference>
<dbReference type="GO" id="GO:0050660">
    <property type="term" value="F:flavin adenine dinucleotide binding"/>
    <property type="evidence" value="ECO:0007669"/>
    <property type="project" value="TreeGrafter"/>
</dbReference>
<evidence type="ECO:0000256" key="3">
    <source>
        <dbReference type="ARBA" id="ARBA00022827"/>
    </source>
</evidence>
<evidence type="ECO:0000256" key="9">
    <source>
        <dbReference type="PIRSR" id="PIRSR000350-3"/>
    </source>
</evidence>
<keyword evidence="15" id="KW-1185">Reference proteome</keyword>
<accession>A0A934Q9G8</accession>
<dbReference type="PANTHER" id="PTHR22912">
    <property type="entry name" value="DISULFIDE OXIDOREDUCTASE"/>
    <property type="match status" value="1"/>
</dbReference>
<dbReference type="PRINTS" id="PR00411">
    <property type="entry name" value="PNDRDTASEI"/>
</dbReference>
<feature type="disulfide bond" description="Redox-active" evidence="10">
    <location>
        <begin position="41"/>
        <end position="46"/>
    </location>
</feature>
<comment type="similarity">
    <text evidence="1 11">Belongs to the class-I pyridine nucleotide-disulfide oxidoreductase family.</text>
</comment>
<dbReference type="InterPro" id="IPR036188">
    <property type="entry name" value="FAD/NAD-bd_sf"/>
</dbReference>